<evidence type="ECO:0000313" key="1">
    <source>
        <dbReference type="EMBL" id="BAU73963.1"/>
    </source>
</evidence>
<dbReference type="OrthoDB" id="9810066at2"/>
<dbReference type="SUPFAM" id="SSF53271">
    <property type="entry name" value="PRTase-like"/>
    <property type="match status" value="1"/>
</dbReference>
<name>L8MH99_METFU</name>
<dbReference type="Proteomes" id="UP000218554">
    <property type="component" value="Chromosome"/>
</dbReference>
<accession>A0A143SPX9</accession>
<reference evidence="1 2" key="2">
    <citation type="journal article" date="2017" name="Int. J. Syst. Evol. Microbiol.">
        <title>Pseudomonas furukawaii sp. nov., a polychlorinated biphenyl-degrading bacterium isolated from biphenyl-contaminated soil in Japan.</title>
        <authorList>
            <person name="Kimura N."/>
            <person name="Watanabe T."/>
            <person name="Suenaga H."/>
            <person name="Fujihara H."/>
            <person name="Futagami T."/>
            <person name="Goto M."/>
            <person name="Hanada S."/>
            <person name="Hirose J."/>
        </authorList>
    </citation>
    <scope>NUCLEOTIDE SEQUENCE [LARGE SCALE GENOMIC DNA]</scope>
    <source>
        <strain evidence="2">DSM 10086 / NBRC 110670 / KF707</strain>
    </source>
</reference>
<organism evidence="1 2">
    <name type="scientific">Metapseudomonas furukawaii</name>
    <name type="common">Pseudomonas furukawaii</name>
    <dbReference type="NCBI Taxonomy" id="1149133"/>
    <lineage>
        <taxon>Bacteria</taxon>
        <taxon>Pseudomonadati</taxon>
        <taxon>Pseudomonadota</taxon>
        <taxon>Gammaproteobacteria</taxon>
        <taxon>Pseudomonadales</taxon>
        <taxon>Pseudomonadaceae</taxon>
        <taxon>Metapseudomonas</taxon>
    </lineage>
</organism>
<dbReference type="Gene3D" id="3.30.1310.20">
    <property type="entry name" value="PRTase-like"/>
    <property type="match status" value="1"/>
</dbReference>
<dbReference type="Pfam" id="PF00156">
    <property type="entry name" value="Pribosyltran"/>
    <property type="match status" value="1"/>
</dbReference>
<dbReference type="Gene3D" id="3.40.50.2020">
    <property type="match status" value="1"/>
</dbReference>
<dbReference type="KEGG" id="pfuw:KF707C_22750"/>
<dbReference type="eggNOG" id="COG1926">
    <property type="taxonomic scope" value="Bacteria"/>
</dbReference>
<dbReference type="AlphaFoldDB" id="L8MH99"/>
<accession>L8MH99</accession>
<gene>
    <name evidence="1" type="ORF">KF707C_22750</name>
</gene>
<dbReference type="InterPro" id="IPR000836">
    <property type="entry name" value="PRTase_dom"/>
</dbReference>
<dbReference type="GO" id="GO:0016740">
    <property type="term" value="F:transferase activity"/>
    <property type="evidence" value="ECO:0007669"/>
    <property type="project" value="UniProtKB-KW"/>
</dbReference>
<dbReference type="InterPro" id="IPR029057">
    <property type="entry name" value="PRTase-like"/>
</dbReference>
<dbReference type="EMBL" id="AP014862">
    <property type="protein sequence ID" value="BAU73963.1"/>
    <property type="molecule type" value="Genomic_DNA"/>
</dbReference>
<dbReference type="RefSeq" id="WP_003449803.1">
    <property type="nucleotide sequence ID" value="NZ_AJMR01000084.1"/>
</dbReference>
<reference evidence="2" key="1">
    <citation type="submission" date="2015-05" db="EMBL/GenBank/DDBJ databases">
        <title>Draft genome sequencing of a biphenyl-degrading bacterium, Pseudomonas balearica KF707 (=NBRC110670).</title>
        <authorList>
            <person name="Kimura N."/>
            <person name="Hirose J."/>
            <person name="Watanabe T."/>
            <person name="Suenaga H."/>
            <person name="Fujihara H."/>
            <person name="Noguchi M."/>
            <person name="Hashimoto M."/>
            <person name="Shimodaira J."/>
            <person name="Tsuchikane K."/>
            <person name="Hosoyama A."/>
            <person name="Yamazoe A."/>
            <person name="Fujita N."/>
            <person name="Furukawa K."/>
        </authorList>
    </citation>
    <scope>NUCLEOTIDE SEQUENCE [LARGE SCALE GENOMIC DNA]</scope>
    <source>
        <strain evidence="2">DSM 10086 / NBRC 110670 / KF707</strain>
    </source>
</reference>
<protein>
    <submittedName>
        <fullName evidence="1">Phosphoribosyl transferase domain protein</fullName>
    </submittedName>
</protein>
<dbReference type="CDD" id="cd06223">
    <property type="entry name" value="PRTases_typeI"/>
    <property type="match status" value="1"/>
</dbReference>
<sequence length="229" mass="25151">MKRHCSIEIPIADRKAAGQALAPLLNAYRGRANTLVLALPRGGVPVAYEIAMALGLRLDLMPVRKLGVPFHEELAMGAIASGGVRYLNTDVVNTHRIDGSTQEAAVERELKELNRRERAYRGDHPLPDLRDQQVILVDDGLATGATMRAAIQAVRDRGAARVIVAVPVAPSDTLAELREEVDEVACPFVPQWFSAIGCWYIDFSQVADHEVIDLLKNAWGRDLQVRTQS</sequence>
<keyword evidence="2" id="KW-1185">Reference proteome</keyword>
<keyword evidence="1" id="KW-0808">Transferase</keyword>
<proteinExistence type="predicted"/>
<evidence type="ECO:0000313" key="2">
    <source>
        <dbReference type="Proteomes" id="UP000218554"/>
    </source>
</evidence>